<evidence type="ECO:0000256" key="2">
    <source>
        <dbReference type="SAM" id="SignalP"/>
    </source>
</evidence>
<feature type="compositionally biased region" description="Polar residues" evidence="1">
    <location>
        <begin position="186"/>
        <end position="199"/>
    </location>
</feature>
<dbReference type="AlphaFoldDB" id="A0AAW1V1E5"/>
<sequence length="225" mass="23252">MLLMFLLLISSASLAVSDAGYADPATPKVLEKAPMSDGFAYAFSGGWPDHIAPDNAFLGGAMPVGDFLRNLKNQQEHFESGGAFSISFSSSSGTSKSQAKSSISFSGNRKSNILNWASDMAAARPVPSLVSKHAGRDSEGAYAGAAIGPSGVYQTAQIYPENPNAPNIETRFASSNPSGDGGFYAVSTSSQAGSQTVGGKTTGFRKASTTVNDNGKVTTYTAQNP</sequence>
<evidence type="ECO:0000313" key="3">
    <source>
        <dbReference type="EMBL" id="KAK9889512.1"/>
    </source>
</evidence>
<dbReference type="EMBL" id="JARQZJ010000122">
    <property type="protein sequence ID" value="KAK9889512.1"/>
    <property type="molecule type" value="Genomic_DNA"/>
</dbReference>
<gene>
    <name evidence="3" type="ORF">WA026_004794</name>
</gene>
<feature type="region of interest" description="Disordered" evidence="1">
    <location>
        <begin position="175"/>
        <end position="209"/>
    </location>
</feature>
<keyword evidence="4" id="KW-1185">Reference proteome</keyword>
<name>A0AAW1V1E5_9CUCU</name>
<proteinExistence type="predicted"/>
<dbReference type="Proteomes" id="UP001431783">
    <property type="component" value="Unassembled WGS sequence"/>
</dbReference>
<comment type="caution">
    <text evidence="3">The sequence shown here is derived from an EMBL/GenBank/DDBJ whole genome shotgun (WGS) entry which is preliminary data.</text>
</comment>
<reference evidence="3 4" key="1">
    <citation type="submission" date="2023-03" db="EMBL/GenBank/DDBJ databases">
        <title>Genome insight into feeding habits of ladybird beetles.</title>
        <authorList>
            <person name="Li H.-S."/>
            <person name="Huang Y.-H."/>
            <person name="Pang H."/>
        </authorList>
    </citation>
    <scope>NUCLEOTIDE SEQUENCE [LARGE SCALE GENOMIC DNA]</scope>
    <source>
        <strain evidence="3">SYSU_2023b</strain>
        <tissue evidence="3">Whole body</tissue>
    </source>
</reference>
<evidence type="ECO:0000313" key="4">
    <source>
        <dbReference type="Proteomes" id="UP001431783"/>
    </source>
</evidence>
<keyword evidence="2" id="KW-0732">Signal</keyword>
<organism evidence="3 4">
    <name type="scientific">Henosepilachna vigintioctopunctata</name>
    <dbReference type="NCBI Taxonomy" id="420089"/>
    <lineage>
        <taxon>Eukaryota</taxon>
        <taxon>Metazoa</taxon>
        <taxon>Ecdysozoa</taxon>
        <taxon>Arthropoda</taxon>
        <taxon>Hexapoda</taxon>
        <taxon>Insecta</taxon>
        <taxon>Pterygota</taxon>
        <taxon>Neoptera</taxon>
        <taxon>Endopterygota</taxon>
        <taxon>Coleoptera</taxon>
        <taxon>Polyphaga</taxon>
        <taxon>Cucujiformia</taxon>
        <taxon>Coccinelloidea</taxon>
        <taxon>Coccinellidae</taxon>
        <taxon>Epilachninae</taxon>
        <taxon>Epilachnini</taxon>
        <taxon>Henosepilachna</taxon>
    </lineage>
</organism>
<protein>
    <submittedName>
        <fullName evidence="3">Uncharacterized protein</fullName>
    </submittedName>
</protein>
<evidence type="ECO:0000256" key="1">
    <source>
        <dbReference type="SAM" id="MobiDB-lite"/>
    </source>
</evidence>
<accession>A0AAW1V1E5</accession>
<feature type="chain" id="PRO_5043519929" evidence="2">
    <location>
        <begin position="20"/>
        <end position="225"/>
    </location>
</feature>
<feature type="signal peptide" evidence="2">
    <location>
        <begin position="1"/>
        <end position="19"/>
    </location>
</feature>